<proteinExistence type="predicted"/>
<evidence type="ECO:0000256" key="6">
    <source>
        <dbReference type="SAM" id="Phobius"/>
    </source>
</evidence>
<keyword evidence="3 6" id="KW-1133">Transmembrane helix</keyword>
<dbReference type="InterPro" id="IPR019427">
    <property type="entry name" value="7TM_GPCR_serpentine_rcpt_Srw"/>
</dbReference>
<feature type="region of interest" description="Disordered" evidence="5">
    <location>
        <begin position="256"/>
        <end position="278"/>
    </location>
</feature>
<keyword evidence="8" id="KW-1185">Reference proteome</keyword>
<evidence type="ECO:0000256" key="3">
    <source>
        <dbReference type="ARBA" id="ARBA00022989"/>
    </source>
</evidence>
<evidence type="ECO:0000256" key="1">
    <source>
        <dbReference type="ARBA" id="ARBA00004370"/>
    </source>
</evidence>
<dbReference type="GeneID" id="101863865"/>
<dbReference type="RefSeq" id="XP_005090536.1">
    <property type="nucleotide sequence ID" value="XM_005090479.1"/>
</dbReference>
<feature type="transmembrane region" description="Helical" evidence="6">
    <location>
        <begin position="332"/>
        <end position="351"/>
    </location>
</feature>
<organism evidence="8 9">
    <name type="scientific">Aplysia californica</name>
    <name type="common">California sea hare</name>
    <dbReference type="NCBI Taxonomy" id="6500"/>
    <lineage>
        <taxon>Eukaryota</taxon>
        <taxon>Metazoa</taxon>
        <taxon>Spiralia</taxon>
        <taxon>Lophotrochozoa</taxon>
        <taxon>Mollusca</taxon>
        <taxon>Gastropoda</taxon>
        <taxon>Heterobranchia</taxon>
        <taxon>Euthyneura</taxon>
        <taxon>Tectipleura</taxon>
        <taxon>Aplysiida</taxon>
        <taxon>Aplysioidea</taxon>
        <taxon>Aplysiidae</taxon>
        <taxon>Aplysia</taxon>
    </lineage>
</organism>
<feature type="transmembrane region" description="Helical" evidence="6">
    <location>
        <begin position="287"/>
        <end position="312"/>
    </location>
</feature>
<feature type="transmembrane region" description="Helical" evidence="6">
    <location>
        <begin position="41"/>
        <end position="65"/>
    </location>
</feature>
<dbReference type="InterPro" id="IPR017452">
    <property type="entry name" value="GPCR_Rhodpsn_7TM"/>
</dbReference>
<dbReference type="Pfam" id="PF10324">
    <property type="entry name" value="7TM_GPCR_Srw"/>
    <property type="match status" value="1"/>
</dbReference>
<evidence type="ECO:0000256" key="2">
    <source>
        <dbReference type="ARBA" id="ARBA00022692"/>
    </source>
</evidence>
<sequence>MEVTTSTVSKPDDVQLIHLTPPDPDVGQLISREFRNAFEEILQILIVIINLFGVVSNSINIRVFVRQGVMSDTTTIGLFALAISDLLGCFFMLPPTVCFLIKYLRLGTYVDFRNCHSYTAMAGHYTHVMFSRITCWLTVYISIERSLCVLIPLKIKFLLRPALTKKVVILIYTFWVIFHIPYAVNTRIVPEYSEVYNRTMAFVRETPLAPLFLKINVIVASTILTTVAMVLVAITTFILIFKLKTTSKWRQSVSSAPISTASDPGSGVPFSSSSSSSKAASGKEKEVMVTVTTITTIYLGTLVGSHIPAIALVSLPGVTLAGSNSNLFYITYYTKFFMDSINSSVNIIMYLKFSSRYKAAFNSIYFPEKVEGKGNWH</sequence>
<dbReference type="PRINTS" id="PR00237">
    <property type="entry name" value="GPCRRHODOPSN"/>
</dbReference>
<dbReference type="InterPro" id="IPR000276">
    <property type="entry name" value="GPCR_Rhodpsn"/>
</dbReference>
<evidence type="ECO:0000259" key="7">
    <source>
        <dbReference type="PROSITE" id="PS50262"/>
    </source>
</evidence>
<evidence type="ECO:0000256" key="4">
    <source>
        <dbReference type="ARBA" id="ARBA00023136"/>
    </source>
</evidence>
<comment type="subcellular location">
    <subcellularLocation>
        <location evidence="1">Membrane</location>
    </subcellularLocation>
</comment>
<dbReference type="PANTHER" id="PTHR46641">
    <property type="entry name" value="FMRFAMIDE RECEPTOR-RELATED"/>
    <property type="match status" value="1"/>
</dbReference>
<evidence type="ECO:0000313" key="8">
    <source>
        <dbReference type="Proteomes" id="UP000694888"/>
    </source>
</evidence>
<protein>
    <submittedName>
        <fullName evidence="9">Cholecystokinin receptor type A-like</fullName>
    </submittedName>
</protein>
<dbReference type="SUPFAM" id="SSF81321">
    <property type="entry name" value="Family A G protein-coupled receptor-like"/>
    <property type="match status" value="1"/>
</dbReference>
<keyword evidence="2 6" id="KW-0812">Transmembrane</keyword>
<dbReference type="Gene3D" id="1.20.1070.10">
    <property type="entry name" value="Rhodopsin 7-helix transmembrane proteins"/>
    <property type="match status" value="1"/>
</dbReference>
<dbReference type="InterPro" id="IPR052954">
    <property type="entry name" value="GPCR-Ligand_Int"/>
</dbReference>
<dbReference type="PANTHER" id="PTHR46641:SF2">
    <property type="entry name" value="FMRFAMIDE RECEPTOR"/>
    <property type="match status" value="1"/>
</dbReference>
<feature type="transmembrane region" description="Helical" evidence="6">
    <location>
        <begin position="163"/>
        <end position="184"/>
    </location>
</feature>
<evidence type="ECO:0000256" key="5">
    <source>
        <dbReference type="SAM" id="MobiDB-lite"/>
    </source>
</evidence>
<dbReference type="PROSITE" id="PS50262">
    <property type="entry name" value="G_PROTEIN_RECEP_F1_2"/>
    <property type="match status" value="1"/>
</dbReference>
<name>A0ABM0JCH8_APLCA</name>
<feature type="transmembrane region" description="Helical" evidence="6">
    <location>
        <begin position="217"/>
        <end position="241"/>
    </location>
</feature>
<evidence type="ECO:0000313" key="9">
    <source>
        <dbReference type="RefSeq" id="XP_005090536.1"/>
    </source>
</evidence>
<accession>A0ABM0JCH8</accession>
<keyword evidence="4 6" id="KW-0472">Membrane</keyword>
<feature type="transmembrane region" description="Helical" evidence="6">
    <location>
        <begin position="77"/>
        <end position="104"/>
    </location>
</feature>
<dbReference type="Proteomes" id="UP000694888">
    <property type="component" value="Unplaced"/>
</dbReference>
<gene>
    <name evidence="9" type="primary">LOC101863865</name>
</gene>
<feature type="domain" description="G-protein coupled receptors family 1 profile" evidence="7">
    <location>
        <begin position="56"/>
        <end position="350"/>
    </location>
</feature>
<reference evidence="9" key="1">
    <citation type="submission" date="2025-08" db="UniProtKB">
        <authorList>
            <consortium name="RefSeq"/>
        </authorList>
    </citation>
    <scope>IDENTIFICATION</scope>
</reference>